<name>A0A7I7S9U0_9MYCO</name>
<accession>A0A7I7S9U0</accession>
<dbReference type="AlphaFoldDB" id="A0A7I7S9U0"/>
<sequence length="145" mass="14494">MNVSIRVGAAVAAALFGAGWALAPVAVADGDELHNITYLARVDGVAPGGEATFVTGDGQTSSSPLSALPGRVFEANAVLDDPAKAGMEIRLPWPYSANVHCEIQVDDAVAVQTDEMVSAQPGSDEGGVATCGAPLHAAPAADSPA</sequence>
<organism evidence="1 2">
    <name type="scientific">Mycolicibacillus koreensis</name>
    <dbReference type="NCBI Taxonomy" id="1069220"/>
    <lineage>
        <taxon>Bacteria</taxon>
        <taxon>Bacillati</taxon>
        <taxon>Actinomycetota</taxon>
        <taxon>Actinomycetes</taxon>
        <taxon>Mycobacteriales</taxon>
        <taxon>Mycobacteriaceae</taxon>
        <taxon>Mycolicibacillus</taxon>
    </lineage>
</organism>
<gene>
    <name evidence="1" type="ORF">B8W67_00870</name>
</gene>
<reference evidence="1 2" key="1">
    <citation type="submission" date="2017-04" db="EMBL/GenBank/DDBJ databases">
        <title>The new phylogeny of genus Mycobacterium.</title>
        <authorList>
            <person name="Tortoli E."/>
            <person name="Trovato A."/>
            <person name="Cirillo D.M."/>
        </authorList>
    </citation>
    <scope>NUCLEOTIDE SEQUENCE [LARGE SCALE GENOMIC DNA]</scope>
    <source>
        <strain evidence="1 2">KCTC 19819</strain>
    </source>
</reference>
<proteinExistence type="predicted"/>
<comment type="caution">
    <text evidence="1">The sequence shown here is derived from an EMBL/GenBank/DDBJ whole genome shotgun (WGS) entry which is preliminary data.</text>
</comment>
<dbReference type="RefSeq" id="WP_069392330.1">
    <property type="nucleotide sequence ID" value="NZ_AP022594.1"/>
</dbReference>
<keyword evidence="2" id="KW-1185">Reference proteome</keyword>
<protein>
    <submittedName>
        <fullName evidence="1">Uncharacterized protein</fullName>
    </submittedName>
</protein>
<dbReference type="EMBL" id="NCXO01000001">
    <property type="protein sequence ID" value="OSC36072.1"/>
    <property type="molecule type" value="Genomic_DNA"/>
</dbReference>
<dbReference type="Proteomes" id="UP000193577">
    <property type="component" value="Unassembled WGS sequence"/>
</dbReference>
<evidence type="ECO:0000313" key="1">
    <source>
        <dbReference type="EMBL" id="OSC36072.1"/>
    </source>
</evidence>
<dbReference type="OrthoDB" id="4762021at2"/>
<evidence type="ECO:0000313" key="2">
    <source>
        <dbReference type="Proteomes" id="UP000193577"/>
    </source>
</evidence>